<dbReference type="SMART" id="SM00382">
    <property type="entry name" value="AAA"/>
    <property type="match status" value="1"/>
</dbReference>
<evidence type="ECO:0000256" key="1">
    <source>
        <dbReference type="ARBA" id="ARBA00009771"/>
    </source>
</evidence>
<comment type="similarity">
    <text evidence="1 5">Belongs to the ClpX chaperone family. HslU subfamily.</text>
</comment>
<dbReference type="NCBIfam" id="TIGR00390">
    <property type="entry name" value="hslU"/>
    <property type="match status" value="1"/>
</dbReference>
<gene>
    <name evidence="5 8" type="primary">hslU</name>
    <name evidence="8" type="ORF">ACFPT7_03480</name>
</gene>
<evidence type="ECO:0000256" key="3">
    <source>
        <dbReference type="ARBA" id="ARBA00022840"/>
    </source>
</evidence>
<keyword evidence="2 5" id="KW-0547">Nucleotide-binding</keyword>
<dbReference type="Pfam" id="PF00004">
    <property type="entry name" value="AAA"/>
    <property type="match status" value="1"/>
</dbReference>
<comment type="function">
    <text evidence="5">ATPase subunit of a proteasome-like degradation complex; this subunit has chaperone activity. The binding of ATP and its subsequent hydrolysis by HslU are essential for unfolding of protein substrates subsequently hydrolyzed by HslV. HslU recognizes the N-terminal part of its protein substrates and unfolds these before they are guided to HslV for hydrolysis.</text>
</comment>
<dbReference type="SMART" id="SM01086">
    <property type="entry name" value="ClpB_D2-small"/>
    <property type="match status" value="1"/>
</dbReference>
<comment type="subunit">
    <text evidence="5">A double ring-shaped homohexamer of HslV is capped on each side by a ring-shaped HslU homohexamer. The assembly of the HslU/HslV complex is dependent on binding of ATP.</text>
</comment>
<evidence type="ECO:0000259" key="7">
    <source>
        <dbReference type="SMART" id="SM01086"/>
    </source>
</evidence>
<name>A0ABW1EAV1_9BACT</name>
<proteinExistence type="inferred from homology"/>
<keyword evidence="9" id="KW-1185">Reference proteome</keyword>
<dbReference type="PANTHER" id="PTHR48102">
    <property type="entry name" value="ATP-DEPENDENT CLP PROTEASE ATP-BINDING SUBUNIT CLPX-LIKE, MITOCHONDRIAL-RELATED"/>
    <property type="match status" value="1"/>
</dbReference>
<dbReference type="Gene3D" id="3.40.50.300">
    <property type="entry name" value="P-loop containing nucleotide triphosphate hydrolases"/>
    <property type="match status" value="2"/>
</dbReference>
<dbReference type="Proteomes" id="UP001596091">
    <property type="component" value="Unassembled WGS sequence"/>
</dbReference>
<feature type="binding site" evidence="5">
    <location>
        <position position="416"/>
    </location>
    <ligand>
        <name>ATP</name>
        <dbReference type="ChEBI" id="CHEBI:30616"/>
    </ligand>
</feature>
<dbReference type="InterPro" id="IPR003593">
    <property type="entry name" value="AAA+_ATPase"/>
</dbReference>
<feature type="binding site" evidence="5">
    <location>
        <position position="33"/>
    </location>
    <ligand>
        <name>ATP</name>
        <dbReference type="ChEBI" id="CHEBI:30616"/>
    </ligand>
</feature>
<dbReference type="SUPFAM" id="SSF52540">
    <property type="entry name" value="P-loop containing nucleoside triphosphate hydrolases"/>
    <property type="match status" value="1"/>
</dbReference>
<dbReference type="InterPro" id="IPR050052">
    <property type="entry name" value="ATP-dep_Clp_protease_ClpX"/>
</dbReference>
<organism evidence="8 9">
    <name type="scientific">Acidicapsa dinghuensis</name>
    <dbReference type="NCBI Taxonomy" id="2218256"/>
    <lineage>
        <taxon>Bacteria</taxon>
        <taxon>Pseudomonadati</taxon>
        <taxon>Acidobacteriota</taxon>
        <taxon>Terriglobia</taxon>
        <taxon>Terriglobales</taxon>
        <taxon>Acidobacteriaceae</taxon>
        <taxon>Acidicapsa</taxon>
    </lineage>
</organism>
<sequence>MAIYLPATAEDRDIALEELTPREIVAELDKHVVGQKAAKRAVAVALRNRMRRQKLPPELADDIMPKNIIMIGPTGVGKTEIARRLAKLTDSPFLKVEASKFTEVGYVGRDVESMIRDLVEIAIDMVREERLEEVEDKAEMNAEERLLDLLLPPPPEAHQPAQEGQLTLPGTDSYQRTREKLRTQFREGKLDDRTVELDVRERNMPQLGIISSQNIEDMDMSLKDLLPNIFGGAAKKRKMKVNEAFEYLVQEEESRLIDMDQVTRAAVERVETSGIVFLDEIDKIAGREGGHGPDVSREGVQRDILPIVEGTTVNTRYGMVRTDYILFIAAGAFHVSKPSDLIPELQGRFPIRVELQSLTVEDFLRILTEPKASLTKQCTALLETEGVRLEFTQESLREMAEFAFRVNETTENIGARRLHTIMERVLEEISFLAPDLARVAKDTDEAELIAKAVREESTAPLPFLERETQSGPEKVFLINPEYVRHMVSGIVKDQDLSRYIL</sequence>
<dbReference type="PANTHER" id="PTHR48102:SF3">
    <property type="entry name" value="ATP-DEPENDENT PROTEASE ATPASE SUBUNIT HSLU"/>
    <property type="match status" value="1"/>
</dbReference>
<dbReference type="InterPro" id="IPR004491">
    <property type="entry name" value="HslU"/>
</dbReference>
<dbReference type="EMBL" id="JBHSPH010000001">
    <property type="protein sequence ID" value="MFC5861345.1"/>
    <property type="molecule type" value="Genomic_DNA"/>
</dbReference>
<keyword evidence="4 5" id="KW-0143">Chaperone</keyword>
<protein>
    <recommendedName>
        <fullName evidence="5">ATP-dependent protease ATPase subunit HslU</fullName>
    </recommendedName>
    <alternativeName>
        <fullName evidence="5">Unfoldase HslU</fullName>
    </alternativeName>
</protein>
<dbReference type="GO" id="GO:0008233">
    <property type="term" value="F:peptidase activity"/>
    <property type="evidence" value="ECO:0007669"/>
    <property type="project" value="UniProtKB-KW"/>
</dbReference>
<evidence type="ECO:0000313" key="9">
    <source>
        <dbReference type="Proteomes" id="UP001596091"/>
    </source>
</evidence>
<keyword evidence="8" id="KW-0378">Hydrolase</keyword>
<feature type="domain" description="Clp ATPase C-terminal" evidence="7">
    <location>
        <begin position="358"/>
        <end position="450"/>
    </location>
</feature>
<reference evidence="9" key="1">
    <citation type="journal article" date="2019" name="Int. J. Syst. Evol. Microbiol.">
        <title>The Global Catalogue of Microorganisms (GCM) 10K type strain sequencing project: providing services to taxonomists for standard genome sequencing and annotation.</title>
        <authorList>
            <consortium name="The Broad Institute Genomics Platform"/>
            <consortium name="The Broad Institute Genome Sequencing Center for Infectious Disease"/>
            <person name="Wu L."/>
            <person name="Ma J."/>
        </authorList>
    </citation>
    <scope>NUCLEOTIDE SEQUENCE [LARGE SCALE GENOMIC DNA]</scope>
    <source>
        <strain evidence="9">JCM 4087</strain>
    </source>
</reference>
<dbReference type="RefSeq" id="WP_263333888.1">
    <property type="nucleotide sequence ID" value="NZ_JAGSYH010000002.1"/>
</dbReference>
<dbReference type="Gene3D" id="1.10.8.10">
    <property type="entry name" value="DNA helicase RuvA subunit, C-terminal domain"/>
    <property type="match status" value="1"/>
</dbReference>
<evidence type="ECO:0000256" key="4">
    <source>
        <dbReference type="ARBA" id="ARBA00023186"/>
    </source>
</evidence>
<dbReference type="HAMAP" id="MF_00249">
    <property type="entry name" value="HslU"/>
    <property type="match status" value="1"/>
</dbReference>
<dbReference type="NCBIfam" id="NF003544">
    <property type="entry name" value="PRK05201.1"/>
    <property type="match status" value="1"/>
</dbReference>
<accession>A0ABW1EAV1</accession>
<keyword evidence="3 5" id="KW-0067">ATP-binding</keyword>
<evidence type="ECO:0000256" key="2">
    <source>
        <dbReference type="ARBA" id="ARBA00022741"/>
    </source>
</evidence>
<feature type="domain" description="AAA+ ATPase" evidence="6">
    <location>
        <begin position="64"/>
        <end position="355"/>
    </location>
</feature>
<comment type="subcellular location">
    <subcellularLocation>
        <location evidence="5">Cytoplasm</location>
    </subcellularLocation>
</comment>
<evidence type="ECO:0000256" key="5">
    <source>
        <dbReference type="HAMAP-Rule" id="MF_00249"/>
    </source>
</evidence>
<feature type="binding site" evidence="5">
    <location>
        <begin position="75"/>
        <end position="80"/>
    </location>
    <ligand>
        <name>ATP</name>
        <dbReference type="ChEBI" id="CHEBI:30616"/>
    </ligand>
</feature>
<keyword evidence="5" id="KW-0963">Cytoplasm</keyword>
<dbReference type="Pfam" id="PF07724">
    <property type="entry name" value="AAA_2"/>
    <property type="match status" value="1"/>
</dbReference>
<dbReference type="InterPro" id="IPR003959">
    <property type="entry name" value="ATPase_AAA_core"/>
</dbReference>
<dbReference type="InterPro" id="IPR019489">
    <property type="entry name" value="Clp_ATPase_C"/>
</dbReference>
<evidence type="ECO:0000313" key="8">
    <source>
        <dbReference type="EMBL" id="MFC5861345.1"/>
    </source>
</evidence>
<dbReference type="InterPro" id="IPR027417">
    <property type="entry name" value="P-loop_NTPase"/>
</dbReference>
<feature type="binding site" evidence="5">
    <location>
        <position position="279"/>
    </location>
    <ligand>
        <name>ATP</name>
        <dbReference type="ChEBI" id="CHEBI:30616"/>
    </ligand>
</feature>
<dbReference type="Gene3D" id="1.10.8.60">
    <property type="match status" value="1"/>
</dbReference>
<evidence type="ECO:0000259" key="6">
    <source>
        <dbReference type="SMART" id="SM00382"/>
    </source>
</evidence>
<dbReference type="CDD" id="cd19498">
    <property type="entry name" value="RecA-like_HslU"/>
    <property type="match status" value="1"/>
</dbReference>
<dbReference type="GO" id="GO:0006508">
    <property type="term" value="P:proteolysis"/>
    <property type="evidence" value="ECO:0007669"/>
    <property type="project" value="UniProtKB-KW"/>
</dbReference>
<feature type="binding site" evidence="5">
    <location>
        <position position="344"/>
    </location>
    <ligand>
        <name>ATP</name>
        <dbReference type="ChEBI" id="CHEBI:30616"/>
    </ligand>
</feature>
<comment type="caution">
    <text evidence="8">The sequence shown here is derived from an EMBL/GenBank/DDBJ whole genome shotgun (WGS) entry which is preliminary data.</text>
</comment>
<keyword evidence="8" id="KW-0645">Protease</keyword>